<proteinExistence type="predicted"/>
<dbReference type="AlphaFoldDB" id="A0A8J8T979"/>
<dbReference type="EMBL" id="RRYP01001422">
    <property type="protein sequence ID" value="TNV85968.1"/>
    <property type="molecule type" value="Genomic_DNA"/>
</dbReference>
<dbReference type="Proteomes" id="UP000785679">
    <property type="component" value="Unassembled WGS sequence"/>
</dbReference>
<name>A0A8J8T979_HALGN</name>
<evidence type="ECO:0000313" key="2">
    <source>
        <dbReference type="Proteomes" id="UP000785679"/>
    </source>
</evidence>
<accession>A0A8J8T979</accession>
<reference evidence="1" key="1">
    <citation type="submission" date="2019-06" db="EMBL/GenBank/DDBJ databases">
        <authorList>
            <person name="Zheng W."/>
        </authorList>
    </citation>
    <scope>NUCLEOTIDE SEQUENCE</scope>
    <source>
        <strain evidence="1">QDHG01</strain>
    </source>
</reference>
<sequence length="138" mass="15942">MEGKQLKEVLEQKPGQPLTDSMLISGNQLDLNNIKIINEAIYKKIESNPQLRTILAAPGQQILEYDFRDGIPHDMPPQYVNDMFHQGIEEENVTQTLITQIYNEDDMILQTQQKTRHISGDEEEADEPNQTFDKFLKI</sequence>
<comment type="caution">
    <text evidence="1">The sequence shown here is derived from an EMBL/GenBank/DDBJ whole genome shotgun (WGS) entry which is preliminary data.</text>
</comment>
<keyword evidence="2" id="KW-1185">Reference proteome</keyword>
<evidence type="ECO:0000313" key="1">
    <source>
        <dbReference type="EMBL" id="TNV85968.1"/>
    </source>
</evidence>
<protein>
    <submittedName>
        <fullName evidence="1">Uncharacterized protein</fullName>
    </submittedName>
</protein>
<organism evidence="1 2">
    <name type="scientific">Halteria grandinella</name>
    <dbReference type="NCBI Taxonomy" id="5974"/>
    <lineage>
        <taxon>Eukaryota</taxon>
        <taxon>Sar</taxon>
        <taxon>Alveolata</taxon>
        <taxon>Ciliophora</taxon>
        <taxon>Intramacronucleata</taxon>
        <taxon>Spirotrichea</taxon>
        <taxon>Stichotrichia</taxon>
        <taxon>Sporadotrichida</taxon>
        <taxon>Halteriidae</taxon>
        <taxon>Halteria</taxon>
    </lineage>
</organism>
<gene>
    <name evidence="1" type="ORF">FGO68_gene6910</name>
</gene>